<gene>
    <name evidence="2" type="ORF">D623_10035119</name>
</gene>
<protein>
    <submittedName>
        <fullName evidence="2">Uncharacterized protein</fullName>
    </submittedName>
</protein>
<feature type="region of interest" description="Disordered" evidence="1">
    <location>
        <begin position="1"/>
        <end position="35"/>
    </location>
</feature>
<name>S7NXS5_MYOBR</name>
<dbReference type="EMBL" id="KE161207">
    <property type="protein sequence ID" value="EPQ02408.1"/>
    <property type="molecule type" value="Genomic_DNA"/>
</dbReference>
<feature type="compositionally biased region" description="Basic and acidic residues" evidence="1">
    <location>
        <begin position="19"/>
        <end position="31"/>
    </location>
</feature>
<reference evidence="2 3" key="1">
    <citation type="journal article" date="2013" name="Nat. Commun.">
        <title>Genome analysis reveals insights into physiology and longevity of the Brandt's bat Myotis brandtii.</title>
        <authorList>
            <person name="Seim I."/>
            <person name="Fang X."/>
            <person name="Xiong Z."/>
            <person name="Lobanov A.V."/>
            <person name="Huang Z."/>
            <person name="Ma S."/>
            <person name="Feng Y."/>
            <person name="Turanov A.A."/>
            <person name="Zhu Y."/>
            <person name="Lenz T.L."/>
            <person name="Gerashchenko M.V."/>
            <person name="Fan D."/>
            <person name="Hee Yim S."/>
            <person name="Yao X."/>
            <person name="Jordan D."/>
            <person name="Xiong Y."/>
            <person name="Ma Y."/>
            <person name="Lyapunov A.N."/>
            <person name="Chen G."/>
            <person name="Kulakova O.I."/>
            <person name="Sun Y."/>
            <person name="Lee S.G."/>
            <person name="Bronson R.T."/>
            <person name="Moskalev A.A."/>
            <person name="Sunyaev S.R."/>
            <person name="Zhang G."/>
            <person name="Krogh A."/>
            <person name="Wang J."/>
            <person name="Gladyshev V.N."/>
        </authorList>
    </citation>
    <scope>NUCLEOTIDE SEQUENCE [LARGE SCALE GENOMIC DNA]</scope>
</reference>
<keyword evidence="3" id="KW-1185">Reference proteome</keyword>
<evidence type="ECO:0000313" key="3">
    <source>
        <dbReference type="Proteomes" id="UP000052978"/>
    </source>
</evidence>
<sequence>MHSFREPGLAEQAAGSPEDLEKGAEKAESHQRGPAPLCATLGRMALIPPELLLPSGPQGRVASREKRQTYPKTFLSCLNPLSYF</sequence>
<accession>S7NXS5</accession>
<evidence type="ECO:0000256" key="1">
    <source>
        <dbReference type="SAM" id="MobiDB-lite"/>
    </source>
</evidence>
<dbReference type="Proteomes" id="UP000052978">
    <property type="component" value="Unassembled WGS sequence"/>
</dbReference>
<dbReference type="AlphaFoldDB" id="S7NXS5"/>
<evidence type="ECO:0000313" key="2">
    <source>
        <dbReference type="EMBL" id="EPQ02408.1"/>
    </source>
</evidence>
<organism evidence="2 3">
    <name type="scientific">Myotis brandtii</name>
    <name type="common">Brandt's bat</name>
    <dbReference type="NCBI Taxonomy" id="109478"/>
    <lineage>
        <taxon>Eukaryota</taxon>
        <taxon>Metazoa</taxon>
        <taxon>Chordata</taxon>
        <taxon>Craniata</taxon>
        <taxon>Vertebrata</taxon>
        <taxon>Euteleostomi</taxon>
        <taxon>Mammalia</taxon>
        <taxon>Eutheria</taxon>
        <taxon>Laurasiatheria</taxon>
        <taxon>Chiroptera</taxon>
        <taxon>Yangochiroptera</taxon>
        <taxon>Vespertilionidae</taxon>
        <taxon>Myotis</taxon>
    </lineage>
</organism>
<proteinExistence type="predicted"/>